<evidence type="ECO:0000313" key="2">
    <source>
        <dbReference type="EMBL" id="SVE53564.1"/>
    </source>
</evidence>
<proteinExistence type="predicted"/>
<feature type="transmembrane region" description="Helical" evidence="1">
    <location>
        <begin position="20"/>
        <end position="37"/>
    </location>
</feature>
<gene>
    <name evidence="2" type="ORF">METZ01_LOCUS506418</name>
</gene>
<reference evidence="2" key="1">
    <citation type="submission" date="2018-05" db="EMBL/GenBank/DDBJ databases">
        <authorList>
            <person name="Lanie J.A."/>
            <person name="Ng W.-L."/>
            <person name="Kazmierczak K.M."/>
            <person name="Andrzejewski T.M."/>
            <person name="Davidsen T.M."/>
            <person name="Wayne K.J."/>
            <person name="Tettelin H."/>
            <person name="Glass J.I."/>
            <person name="Rusch D."/>
            <person name="Podicherti R."/>
            <person name="Tsui H.-C.T."/>
            <person name="Winkler M.E."/>
        </authorList>
    </citation>
    <scope>NUCLEOTIDE SEQUENCE</scope>
</reference>
<sequence length="64" mass="7230">MNKYLKIWKELPTAGKFANGSFVLCGIISLTVFFIGLSQGELMWDALLIGTPLILFFIITFMKK</sequence>
<organism evidence="2">
    <name type="scientific">marine metagenome</name>
    <dbReference type="NCBI Taxonomy" id="408172"/>
    <lineage>
        <taxon>unclassified sequences</taxon>
        <taxon>metagenomes</taxon>
        <taxon>ecological metagenomes</taxon>
    </lineage>
</organism>
<keyword evidence="1" id="KW-0472">Membrane</keyword>
<keyword evidence="1" id="KW-0812">Transmembrane</keyword>
<feature type="transmembrane region" description="Helical" evidence="1">
    <location>
        <begin position="43"/>
        <end position="62"/>
    </location>
</feature>
<dbReference type="EMBL" id="UINC01224092">
    <property type="protein sequence ID" value="SVE53564.1"/>
    <property type="molecule type" value="Genomic_DNA"/>
</dbReference>
<accession>A0A383EAC1</accession>
<dbReference type="AlphaFoldDB" id="A0A383EAC1"/>
<name>A0A383EAC1_9ZZZZ</name>
<evidence type="ECO:0000256" key="1">
    <source>
        <dbReference type="SAM" id="Phobius"/>
    </source>
</evidence>
<keyword evidence="1" id="KW-1133">Transmembrane helix</keyword>
<protein>
    <submittedName>
        <fullName evidence="2">Uncharacterized protein</fullName>
    </submittedName>
</protein>